<dbReference type="EMBL" id="CP048029">
    <property type="protein sequence ID" value="QIK38316.1"/>
    <property type="molecule type" value="Genomic_DNA"/>
</dbReference>
<dbReference type="PANTHER" id="PTHR30329:SF21">
    <property type="entry name" value="LIPOPROTEIN YIAD-RELATED"/>
    <property type="match status" value="1"/>
</dbReference>
<dbReference type="CDD" id="cd07185">
    <property type="entry name" value="OmpA_C-like"/>
    <property type="match status" value="1"/>
</dbReference>
<dbReference type="Pfam" id="PF00691">
    <property type="entry name" value="OmpA"/>
    <property type="match status" value="1"/>
</dbReference>
<gene>
    <name evidence="7" type="ORF">GWK36_10385</name>
</gene>
<reference evidence="8" key="1">
    <citation type="submission" date="2020-01" db="EMBL/GenBank/DDBJ databases">
        <title>Caldichromatium gen. nov., sp. nov., a thermophilic purple sulfur bacterium member of the family Chromatiaceae isolated from Nakabusa hot spring, Japan.</title>
        <authorList>
            <person name="Saini M.K."/>
            <person name="Hanada S."/>
            <person name="Tank M."/>
        </authorList>
    </citation>
    <scope>NUCLEOTIDE SEQUENCE [LARGE SCALE GENOMIC DNA]</scope>
    <source>
        <strain evidence="8">No.7</strain>
    </source>
</reference>
<dbReference type="InterPro" id="IPR050330">
    <property type="entry name" value="Bact_OuterMem_StrucFunc"/>
</dbReference>
<evidence type="ECO:0000313" key="7">
    <source>
        <dbReference type="EMBL" id="QIK38316.1"/>
    </source>
</evidence>
<feature type="compositionally biased region" description="Polar residues" evidence="5">
    <location>
        <begin position="63"/>
        <end position="83"/>
    </location>
</feature>
<evidence type="ECO:0000256" key="2">
    <source>
        <dbReference type="ARBA" id="ARBA00023136"/>
    </source>
</evidence>
<dbReference type="InterPro" id="IPR006665">
    <property type="entry name" value="OmpA-like"/>
</dbReference>
<evidence type="ECO:0000256" key="5">
    <source>
        <dbReference type="SAM" id="MobiDB-lite"/>
    </source>
</evidence>
<proteinExistence type="predicted"/>
<name>A0A6G7VEM0_9GAMM</name>
<dbReference type="RefSeq" id="WP_166271074.1">
    <property type="nucleotide sequence ID" value="NZ_CP048029.1"/>
</dbReference>
<dbReference type="Gene3D" id="3.30.1330.60">
    <property type="entry name" value="OmpA-like domain"/>
    <property type="match status" value="1"/>
</dbReference>
<sequence length="232" mass="25455">MKINLAIWVLAMIAGIWLVDASAEEYMKRGASVEDYEQALNRLMERKRGLVTGRERLPAAAPQTPSAPVQHAPSSARQTQTVSAARRPMQSAGAKPVPIAAASAAAGSDIYQPSANSADYADGVSIYFGYDSARLTTEAMDELNKLGQALSRPQFSQVTWLIEGHTDAMGAEDYNQRLSEQRAQATERYLVERCGIDPRRIVTIGKGERELYDPEHPAASINRRVRLRPIGE</sequence>
<dbReference type="InterPro" id="IPR036737">
    <property type="entry name" value="OmpA-like_sf"/>
</dbReference>
<dbReference type="PROSITE" id="PS51123">
    <property type="entry name" value="OMPA_2"/>
    <property type="match status" value="1"/>
</dbReference>
<dbReference type="PANTHER" id="PTHR30329">
    <property type="entry name" value="STATOR ELEMENT OF FLAGELLAR MOTOR COMPLEX"/>
    <property type="match status" value="1"/>
</dbReference>
<dbReference type="SUPFAM" id="SSF103088">
    <property type="entry name" value="OmpA-like"/>
    <property type="match status" value="1"/>
</dbReference>
<organism evidence="7 8">
    <name type="scientific">Caldichromatium japonicum</name>
    <dbReference type="NCBI Taxonomy" id="2699430"/>
    <lineage>
        <taxon>Bacteria</taxon>
        <taxon>Pseudomonadati</taxon>
        <taxon>Pseudomonadota</taxon>
        <taxon>Gammaproteobacteria</taxon>
        <taxon>Chromatiales</taxon>
        <taxon>Chromatiaceae</taxon>
        <taxon>Caldichromatium</taxon>
    </lineage>
</organism>
<evidence type="ECO:0000256" key="1">
    <source>
        <dbReference type="ARBA" id="ARBA00004442"/>
    </source>
</evidence>
<dbReference type="GO" id="GO:0009279">
    <property type="term" value="C:cell outer membrane"/>
    <property type="evidence" value="ECO:0007669"/>
    <property type="project" value="UniProtKB-SubCell"/>
</dbReference>
<dbReference type="InterPro" id="IPR006664">
    <property type="entry name" value="OMP_bac"/>
</dbReference>
<dbReference type="PRINTS" id="PR01021">
    <property type="entry name" value="OMPADOMAIN"/>
</dbReference>
<feature type="domain" description="OmpA-like" evidence="6">
    <location>
        <begin position="115"/>
        <end position="232"/>
    </location>
</feature>
<keyword evidence="2 4" id="KW-0472">Membrane</keyword>
<accession>A0A6G7VEM0</accession>
<comment type="subcellular location">
    <subcellularLocation>
        <location evidence="1">Cell outer membrane</location>
    </subcellularLocation>
</comment>
<keyword evidence="8" id="KW-1185">Reference proteome</keyword>
<evidence type="ECO:0000256" key="4">
    <source>
        <dbReference type="PROSITE-ProRule" id="PRU00473"/>
    </source>
</evidence>
<feature type="region of interest" description="Disordered" evidence="5">
    <location>
        <begin position="58"/>
        <end position="90"/>
    </location>
</feature>
<keyword evidence="3" id="KW-0998">Cell outer membrane</keyword>
<evidence type="ECO:0000259" key="6">
    <source>
        <dbReference type="PROSITE" id="PS51123"/>
    </source>
</evidence>
<protein>
    <submittedName>
        <fullName evidence="7">OmpA family protein</fullName>
    </submittedName>
</protein>
<dbReference type="Proteomes" id="UP000502699">
    <property type="component" value="Chromosome"/>
</dbReference>
<evidence type="ECO:0000256" key="3">
    <source>
        <dbReference type="ARBA" id="ARBA00023237"/>
    </source>
</evidence>
<evidence type="ECO:0000313" key="8">
    <source>
        <dbReference type="Proteomes" id="UP000502699"/>
    </source>
</evidence>
<dbReference type="AlphaFoldDB" id="A0A6G7VEM0"/>
<dbReference type="KEGG" id="cjap:GWK36_10385"/>